<reference evidence="6 7" key="1">
    <citation type="journal article" date="2015" name="Genome Announc.">
        <title>Expanding the biotechnology potential of lactobacilli through comparative genomics of 213 strains and associated genera.</title>
        <authorList>
            <person name="Sun Z."/>
            <person name="Harris H.M."/>
            <person name="McCann A."/>
            <person name="Guo C."/>
            <person name="Argimon S."/>
            <person name="Zhang W."/>
            <person name="Yang X."/>
            <person name="Jeffery I.B."/>
            <person name="Cooney J.C."/>
            <person name="Kagawa T.F."/>
            <person name="Liu W."/>
            <person name="Song Y."/>
            <person name="Salvetti E."/>
            <person name="Wrobel A."/>
            <person name="Rasinkangas P."/>
            <person name="Parkhill J."/>
            <person name="Rea M.C."/>
            <person name="O'Sullivan O."/>
            <person name="Ritari J."/>
            <person name="Douillard F.P."/>
            <person name="Paul Ross R."/>
            <person name="Yang R."/>
            <person name="Briner A.E."/>
            <person name="Felis G.E."/>
            <person name="de Vos W.M."/>
            <person name="Barrangou R."/>
            <person name="Klaenhammer T.R."/>
            <person name="Caufield P.W."/>
            <person name="Cui Y."/>
            <person name="Zhang H."/>
            <person name="O'Toole P.W."/>
        </authorList>
    </citation>
    <scope>NUCLEOTIDE SEQUENCE [LARGE SCALE GENOMIC DNA]</scope>
    <source>
        <strain evidence="6 7">DSM 18630</strain>
    </source>
</reference>
<dbReference type="AlphaFoldDB" id="A0A0R1VF53"/>
<protein>
    <recommendedName>
        <fullName evidence="2">Probable nitronate monooxygenase</fullName>
    </recommendedName>
</protein>
<name>A0A0R1VF53_9LACO</name>
<evidence type="ECO:0000256" key="2">
    <source>
        <dbReference type="ARBA" id="ARBA00013457"/>
    </source>
</evidence>
<dbReference type="STRING" id="1423750.FC89_GL002432"/>
<sequence>MTKVKNLTKILGTEYPIIGGPMAWTSMADLVSEISNAGALGVLGVGFAPTEIVEQQIKLTQEKTSRPFAINVTISEFAADNLKRITEIARKYRIEFIYADNFAGLNQELTQKWFETWHQAGIKVIAKVATAKEAIVADQCGAEVIVAKGHEGGGHMTQVGTMALVPAVVDVVKQAAVVASGGIADGRGYAAARILGAAGIEMGTVFLAAIEDGIHPNVKQAVIRAQAEDLVMTGYSTQAPCWQIKNELSKKILAIERELPQAAAAEKIEQLASGSLKIASETGDVEQKGAVMPGQVVSLVTKERAVKEIVDSVYQSGCALLNDAAQIR</sequence>
<dbReference type="SUPFAM" id="SSF51412">
    <property type="entry name" value="Inosine monophosphate dehydrogenase (IMPDH)"/>
    <property type="match status" value="1"/>
</dbReference>
<evidence type="ECO:0000256" key="3">
    <source>
        <dbReference type="ARBA" id="ARBA00022630"/>
    </source>
</evidence>
<keyword evidence="7" id="KW-1185">Reference proteome</keyword>
<gene>
    <name evidence="6" type="ORF">FC89_GL002432</name>
</gene>
<accession>A0A0R1VF53</accession>
<dbReference type="PANTHER" id="PTHR32332:SF20">
    <property type="entry name" value="2-NITROPROPANE DIOXYGENASE-LIKE PROTEIN"/>
    <property type="match status" value="1"/>
</dbReference>
<dbReference type="InterPro" id="IPR013785">
    <property type="entry name" value="Aldolase_TIM"/>
</dbReference>
<evidence type="ECO:0000313" key="6">
    <source>
        <dbReference type="EMBL" id="KRM04029.1"/>
    </source>
</evidence>
<dbReference type="PATRIC" id="fig|1423750.3.peg.2474"/>
<dbReference type="Gene3D" id="3.20.20.70">
    <property type="entry name" value="Aldolase class I"/>
    <property type="match status" value="1"/>
</dbReference>
<keyword evidence="4" id="KW-0288">FMN</keyword>
<dbReference type="InterPro" id="IPR004136">
    <property type="entry name" value="NMO"/>
</dbReference>
<dbReference type="CDD" id="cd04730">
    <property type="entry name" value="NPD_like"/>
    <property type="match status" value="1"/>
</dbReference>
<evidence type="ECO:0000256" key="5">
    <source>
        <dbReference type="ARBA" id="ARBA00023002"/>
    </source>
</evidence>
<dbReference type="EMBL" id="AZGB01000030">
    <property type="protein sequence ID" value="KRM04029.1"/>
    <property type="molecule type" value="Genomic_DNA"/>
</dbReference>
<dbReference type="PANTHER" id="PTHR32332">
    <property type="entry name" value="2-NITROPROPANE DIOXYGENASE"/>
    <property type="match status" value="1"/>
</dbReference>
<evidence type="ECO:0000256" key="1">
    <source>
        <dbReference type="ARBA" id="ARBA00003535"/>
    </source>
</evidence>
<dbReference type="Proteomes" id="UP000051451">
    <property type="component" value="Unassembled WGS sequence"/>
</dbReference>
<keyword evidence="3" id="KW-0285">Flavoprotein</keyword>
<evidence type="ECO:0000313" key="7">
    <source>
        <dbReference type="Proteomes" id="UP000051451"/>
    </source>
</evidence>
<comment type="caution">
    <text evidence="6">The sequence shown here is derived from an EMBL/GenBank/DDBJ whole genome shotgun (WGS) entry which is preliminary data.</text>
</comment>
<comment type="function">
    <text evidence="1">Nitronate monooxygenase that uses molecular oxygen to catalyze the oxidative denitrification of alkyl nitronates. Acts on propionate 3-nitronate (P3N), the presumed physiological substrate. Probably functions in the detoxification of P3N, a metabolic poison produced by plants and fungi as a defense mechanism.</text>
</comment>
<proteinExistence type="predicted"/>
<organism evidence="6 7">
    <name type="scientific">Liquorilactobacillus ghanensis DSM 18630</name>
    <dbReference type="NCBI Taxonomy" id="1423750"/>
    <lineage>
        <taxon>Bacteria</taxon>
        <taxon>Bacillati</taxon>
        <taxon>Bacillota</taxon>
        <taxon>Bacilli</taxon>
        <taxon>Lactobacillales</taxon>
        <taxon>Lactobacillaceae</taxon>
        <taxon>Liquorilactobacillus</taxon>
    </lineage>
</organism>
<dbReference type="Pfam" id="PF03060">
    <property type="entry name" value="NMO"/>
    <property type="match status" value="1"/>
</dbReference>
<keyword evidence="5" id="KW-0560">Oxidoreductase</keyword>
<dbReference type="GO" id="GO:0018580">
    <property type="term" value="F:nitronate monooxygenase activity"/>
    <property type="evidence" value="ECO:0007669"/>
    <property type="project" value="InterPro"/>
</dbReference>
<evidence type="ECO:0000256" key="4">
    <source>
        <dbReference type="ARBA" id="ARBA00022643"/>
    </source>
</evidence>